<evidence type="ECO:0000313" key="2">
    <source>
        <dbReference type="Proteomes" id="UP001168821"/>
    </source>
</evidence>
<proteinExistence type="predicted"/>
<protein>
    <submittedName>
        <fullName evidence="1">Uncharacterized protein</fullName>
    </submittedName>
</protein>
<dbReference type="AlphaFoldDB" id="A0AA38M7Z5"/>
<reference evidence="1" key="1">
    <citation type="journal article" date="2023" name="G3 (Bethesda)">
        <title>Whole genome assemblies of Zophobas morio and Tenebrio molitor.</title>
        <authorList>
            <person name="Kaur S."/>
            <person name="Stinson S.A."/>
            <person name="diCenzo G.C."/>
        </authorList>
    </citation>
    <scope>NUCLEOTIDE SEQUENCE</scope>
    <source>
        <strain evidence="1">QUZm001</strain>
    </source>
</reference>
<sequence>MGDYKQQQQRLLNLWRDIRDEEEIFDEEDDDNEDIVEADLDHNTDEEQSADEVDEPFVQDLTDNVPFQQDHDEALQTDNFIDPRLHYVGKDKSTKWNKIPPNKDITKTKRANIFKERPGPKKRARLTITIIY</sequence>
<dbReference type="EMBL" id="JALNTZ010000007">
    <property type="protein sequence ID" value="KAJ3646389.1"/>
    <property type="molecule type" value="Genomic_DNA"/>
</dbReference>
<name>A0AA38M7Z5_9CUCU</name>
<organism evidence="1 2">
    <name type="scientific">Zophobas morio</name>
    <dbReference type="NCBI Taxonomy" id="2755281"/>
    <lineage>
        <taxon>Eukaryota</taxon>
        <taxon>Metazoa</taxon>
        <taxon>Ecdysozoa</taxon>
        <taxon>Arthropoda</taxon>
        <taxon>Hexapoda</taxon>
        <taxon>Insecta</taxon>
        <taxon>Pterygota</taxon>
        <taxon>Neoptera</taxon>
        <taxon>Endopterygota</taxon>
        <taxon>Coleoptera</taxon>
        <taxon>Polyphaga</taxon>
        <taxon>Cucujiformia</taxon>
        <taxon>Tenebrionidae</taxon>
        <taxon>Zophobas</taxon>
    </lineage>
</organism>
<comment type="caution">
    <text evidence="1">The sequence shown here is derived from an EMBL/GenBank/DDBJ whole genome shotgun (WGS) entry which is preliminary data.</text>
</comment>
<keyword evidence="2" id="KW-1185">Reference proteome</keyword>
<gene>
    <name evidence="1" type="ORF">Zmor_023979</name>
</gene>
<accession>A0AA38M7Z5</accession>
<evidence type="ECO:0000313" key="1">
    <source>
        <dbReference type="EMBL" id="KAJ3646389.1"/>
    </source>
</evidence>
<dbReference type="Proteomes" id="UP001168821">
    <property type="component" value="Unassembled WGS sequence"/>
</dbReference>